<dbReference type="Gene3D" id="3.30.470.10">
    <property type="match status" value="1"/>
</dbReference>
<accession>A0A2R8BMQ5</accession>
<reference evidence="2 3" key="1">
    <citation type="submission" date="2018-03" db="EMBL/GenBank/DDBJ databases">
        <authorList>
            <person name="Keele B.F."/>
        </authorList>
    </citation>
    <scope>NUCLEOTIDE SEQUENCE [LARGE SCALE GENOMIC DNA]</scope>
    <source>
        <strain evidence="2 3">CECT 8626</strain>
    </source>
</reference>
<evidence type="ECO:0000313" key="3">
    <source>
        <dbReference type="Proteomes" id="UP000244924"/>
    </source>
</evidence>
<gene>
    <name evidence="2" type="ORF">DEA8626_03750</name>
</gene>
<proteinExistence type="predicted"/>
<dbReference type="SUPFAM" id="SSF56752">
    <property type="entry name" value="D-aminoacid aminotransferase-like PLP-dependent enzymes"/>
    <property type="match status" value="1"/>
</dbReference>
<evidence type="ECO:0000313" key="2">
    <source>
        <dbReference type="EMBL" id="SPH24712.1"/>
    </source>
</evidence>
<dbReference type="RefSeq" id="WP_245890920.1">
    <property type="nucleotide sequence ID" value="NZ_OMOQ01000004.1"/>
</dbReference>
<name>A0A2R8BMQ5_9RHOB</name>
<keyword evidence="3" id="KW-1185">Reference proteome</keyword>
<dbReference type="GO" id="GO:0003824">
    <property type="term" value="F:catalytic activity"/>
    <property type="evidence" value="ECO:0007669"/>
    <property type="project" value="InterPro"/>
</dbReference>
<evidence type="ECO:0000256" key="1">
    <source>
        <dbReference type="ARBA" id="ARBA00014472"/>
    </source>
</evidence>
<sequence>MRSHPELSDHYADPSTCPPSVACMDVQYLLIGLVKISVLDYGLLHSDATHDVVHAWKGVFFRLEDHLERFFAGLEKLHMAISHDKAQVTEILKKIS</sequence>
<dbReference type="InterPro" id="IPR043131">
    <property type="entry name" value="BCAT-like_N"/>
</dbReference>
<organism evidence="2 3">
    <name type="scientific">Albidovulum aquaemixtae</name>
    <dbReference type="NCBI Taxonomy" id="1542388"/>
    <lineage>
        <taxon>Bacteria</taxon>
        <taxon>Pseudomonadati</taxon>
        <taxon>Pseudomonadota</taxon>
        <taxon>Alphaproteobacteria</taxon>
        <taxon>Rhodobacterales</taxon>
        <taxon>Paracoccaceae</taxon>
        <taxon>Albidovulum</taxon>
    </lineage>
</organism>
<dbReference type="InterPro" id="IPR036038">
    <property type="entry name" value="Aminotransferase-like"/>
</dbReference>
<dbReference type="EMBL" id="OMOQ01000004">
    <property type="protein sequence ID" value="SPH24712.1"/>
    <property type="molecule type" value="Genomic_DNA"/>
</dbReference>
<dbReference type="Proteomes" id="UP000244924">
    <property type="component" value="Unassembled WGS sequence"/>
</dbReference>
<dbReference type="AlphaFoldDB" id="A0A2R8BMQ5"/>
<protein>
    <recommendedName>
        <fullName evidence="1">Probable branched-chain-amino-acid aminotransferase</fullName>
    </recommendedName>
</protein>